<keyword evidence="1" id="KW-0238">DNA-binding</keyword>
<protein>
    <submittedName>
        <fullName evidence="1">DNA-binding protein</fullName>
    </submittedName>
</protein>
<proteinExistence type="predicted"/>
<dbReference type="Gene3D" id="3.90.105.50">
    <property type="match status" value="1"/>
</dbReference>
<name>A0ABW8SNH9_9CLOT</name>
<evidence type="ECO:0000313" key="1">
    <source>
        <dbReference type="EMBL" id="MFL0197629.1"/>
    </source>
</evidence>
<evidence type="ECO:0000313" key="2">
    <source>
        <dbReference type="Proteomes" id="UP001623660"/>
    </source>
</evidence>
<dbReference type="EMBL" id="JBJHZX010000034">
    <property type="protein sequence ID" value="MFL0197629.1"/>
    <property type="molecule type" value="Genomic_DNA"/>
</dbReference>
<reference evidence="1 2" key="1">
    <citation type="submission" date="2024-11" db="EMBL/GenBank/DDBJ databases">
        <authorList>
            <person name="Heng Y.C."/>
            <person name="Lim A.C.H."/>
            <person name="Lee J.K.Y."/>
            <person name="Kittelmann S."/>
        </authorList>
    </citation>
    <scope>NUCLEOTIDE SEQUENCE [LARGE SCALE GENOMIC DNA]</scope>
    <source>
        <strain evidence="1 2">WILCCON 0269</strain>
    </source>
</reference>
<organism evidence="1 2">
    <name type="scientific">Candidatus Clostridium eludens</name>
    <dbReference type="NCBI Taxonomy" id="3381663"/>
    <lineage>
        <taxon>Bacteria</taxon>
        <taxon>Bacillati</taxon>
        <taxon>Bacillota</taxon>
        <taxon>Clostridia</taxon>
        <taxon>Eubacteriales</taxon>
        <taxon>Clostridiaceae</taxon>
        <taxon>Clostridium</taxon>
    </lineage>
</organism>
<keyword evidence="2" id="KW-1185">Reference proteome</keyword>
<dbReference type="GO" id="GO:0003677">
    <property type="term" value="F:DNA binding"/>
    <property type="evidence" value="ECO:0007669"/>
    <property type="project" value="UniProtKB-KW"/>
</dbReference>
<sequence>MEDYKTTESMKHDKKKTMTVAEFMEEYQFGQSKAYQVIHAKDFPVVFCGRKALIIRSKVDDWFLKHIGERF</sequence>
<dbReference type="Proteomes" id="UP001623660">
    <property type="component" value="Unassembled WGS sequence"/>
</dbReference>
<dbReference type="InterPro" id="IPR038148">
    <property type="entry name" value="Tn1545/Tn916_Xis"/>
</dbReference>
<comment type="caution">
    <text evidence="1">The sequence shown here is derived from an EMBL/GenBank/DDBJ whole genome shotgun (WGS) entry which is preliminary data.</text>
</comment>
<gene>
    <name evidence="1" type="ORF">ACJDU8_18960</name>
</gene>
<dbReference type="RefSeq" id="WP_406793732.1">
    <property type="nucleotide sequence ID" value="NZ_JBJHZX010000034.1"/>
</dbReference>
<accession>A0ABW8SNH9</accession>